<dbReference type="PRINTS" id="PR01652">
    <property type="entry name" value="SHAPEPROTEIN"/>
</dbReference>
<keyword evidence="2 6" id="KW-0547">Nucleotide-binding</keyword>
<dbReference type="CDD" id="cd10225">
    <property type="entry name" value="ASKHA_NBD_MreB-like"/>
    <property type="match status" value="1"/>
</dbReference>
<feature type="binding site" evidence="6">
    <location>
        <begin position="158"/>
        <end position="160"/>
    </location>
    <ligand>
        <name>ATP</name>
        <dbReference type="ChEBI" id="CHEBI:30616"/>
    </ligand>
</feature>
<protein>
    <recommendedName>
        <fullName evidence="6">Cell shape-determining protein MreB</fullName>
    </recommendedName>
</protein>
<evidence type="ECO:0000256" key="2">
    <source>
        <dbReference type="ARBA" id="ARBA00022741"/>
    </source>
</evidence>
<comment type="subcellular location">
    <subcellularLocation>
        <location evidence="6">Cytoplasm</location>
    </subcellularLocation>
    <text evidence="6">Membrane-associated.</text>
</comment>
<sequence>MSFFSPKLGIDLGTTNTLVFVPGRGIVLNEPSVVAIHEDDRKILAVGIEAKKMIGRTPENITAYRPLKDGVIADYRVTEAMLRYFINKALGKWGLFKPEVMVSVPAGITSTERRAVVEAAIKAGARSAYVVKEPVLAAIGAGIPIHEPVGHMVVDIGGGTIDVAVISLGGIVSSTSVKCAGDRLDAAIADYTKKTFNLIIGDKMAETIKIEIGSAVTVEEELTMEVKGRDFVTGLPRTTEIKTNEIVRAIARELREMIKAIRDVLQETPPELAADIIDQGVIMTGGSSQLRNFPELVLRRTGVKAILAKDPIFCVAKGTGIALEHLNTYKKSVIAKR</sequence>
<evidence type="ECO:0000256" key="3">
    <source>
        <dbReference type="ARBA" id="ARBA00022840"/>
    </source>
</evidence>
<evidence type="ECO:0000256" key="6">
    <source>
        <dbReference type="HAMAP-Rule" id="MF_02207"/>
    </source>
</evidence>
<evidence type="ECO:0000256" key="4">
    <source>
        <dbReference type="ARBA" id="ARBA00022960"/>
    </source>
</evidence>
<organism evidence="7 8">
    <name type="scientific">Candidatus Ryanbacteria bacterium RIFCSPLOWO2_02_FULL_47_14</name>
    <dbReference type="NCBI Taxonomy" id="1802129"/>
    <lineage>
        <taxon>Bacteria</taxon>
        <taxon>Candidatus Ryaniibacteriota</taxon>
    </lineage>
</organism>
<dbReference type="PANTHER" id="PTHR42749">
    <property type="entry name" value="CELL SHAPE-DETERMINING PROTEIN MREB"/>
    <property type="match status" value="1"/>
</dbReference>
<keyword evidence="3 6" id="KW-0067">ATP-binding</keyword>
<dbReference type="NCBIfam" id="NF010539">
    <property type="entry name" value="PRK13927.1"/>
    <property type="match status" value="1"/>
</dbReference>
<dbReference type="NCBIfam" id="TIGR00904">
    <property type="entry name" value="mreB"/>
    <property type="match status" value="1"/>
</dbReference>
<dbReference type="GO" id="GO:0000902">
    <property type="term" value="P:cell morphogenesis"/>
    <property type="evidence" value="ECO:0007669"/>
    <property type="project" value="InterPro"/>
</dbReference>
<dbReference type="EMBL" id="MHNZ01000029">
    <property type="protein sequence ID" value="OGZ55707.1"/>
    <property type="molecule type" value="Genomic_DNA"/>
</dbReference>
<comment type="caution">
    <text evidence="6">Lacks conserved residue(s) required for the propagation of feature annotation.</text>
</comment>
<comment type="caution">
    <text evidence="7">The sequence shown here is derived from an EMBL/GenBank/DDBJ whole genome shotgun (WGS) entry which is preliminary data.</text>
</comment>
<dbReference type="Proteomes" id="UP000177954">
    <property type="component" value="Unassembled WGS sequence"/>
</dbReference>
<dbReference type="Gene3D" id="3.30.420.40">
    <property type="match status" value="3"/>
</dbReference>
<comment type="subunit">
    <text evidence="6">Forms polymers.</text>
</comment>
<dbReference type="InterPro" id="IPR004753">
    <property type="entry name" value="MreB"/>
</dbReference>
<dbReference type="GO" id="GO:0005737">
    <property type="term" value="C:cytoplasm"/>
    <property type="evidence" value="ECO:0007669"/>
    <property type="project" value="UniProtKB-SubCell"/>
</dbReference>
<reference evidence="7 8" key="1">
    <citation type="journal article" date="2016" name="Nat. Commun.">
        <title>Thousands of microbial genomes shed light on interconnected biogeochemical processes in an aquifer system.</title>
        <authorList>
            <person name="Anantharaman K."/>
            <person name="Brown C.T."/>
            <person name="Hug L.A."/>
            <person name="Sharon I."/>
            <person name="Castelle C.J."/>
            <person name="Probst A.J."/>
            <person name="Thomas B.C."/>
            <person name="Singh A."/>
            <person name="Wilkins M.J."/>
            <person name="Karaoz U."/>
            <person name="Brodie E.L."/>
            <person name="Williams K.H."/>
            <person name="Hubbard S.S."/>
            <person name="Banfield J.F."/>
        </authorList>
    </citation>
    <scope>NUCLEOTIDE SEQUENCE [LARGE SCALE GENOMIC DNA]</scope>
</reference>
<evidence type="ECO:0000256" key="1">
    <source>
        <dbReference type="ARBA" id="ARBA00022490"/>
    </source>
</evidence>
<evidence type="ECO:0000256" key="5">
    <source>
        <dbReference type="ARBA" id="ARBA00023458"/>
    </source>
</evidence>
<name>A0A1G2GZS8_9BACT</name>
<dbReference type="HAMAP" id="MF_02207">
    <property type="entry name" value="MreB"/>
    <property type="match status" value="1"/>
</dbReference>
<accession>A0A1G2GZS8</accession>
<dbReference type="PANTHER" id="PTHR42749:SF1">
    <property type="entry name" value="CELL SHAPE-DETERMINING PROTEIN MREB"/>
    <property type="match status" value="1"/>
</dbReference>
<dbReference type="GO" id="GO:0005524">
    <property type="term" value="F:ATP binding"/>
    <property type="evidence" value="ECO:0007669"/>
    <property type="project" value="UniProtKB-KW"/>
</dbReference>
<dbReference type="GO" id="GO:0008360">
    <property type="term" value="P:regulation of cell shape"/>
    <property type="evidence" value="ECO:0007669"/>
    <property type="project" value="UniProtKB-UniRule"/>
</dbReference>
<evidence type="ECO:0000313" key="7">
    <source>
        <dbReference type="EMBL" id="OGZ55707.1"/>
    </source>
</evidence>
<keyword evidence="1 6" id="KW-0963">Cytoplasm</keyword>
<gene>
    <name evidence="6" type="primary">mreB</name>
    <name evidence="7" type="ORF">A3J04_04120</name>
</gene>
<feature type="binding site" evidence="6">
    <location>
        <begin position="206"/>
        <end position="209"/>
    </location>
    <ligand>
        <name>ATP</name>
        <dbReference type="ChEBI" id="CHEBI:30616"/>
    </ligand>
</feature>
<dbReference type="AlphaFoldDB" id="A0A1G2GZS8"/>
<comment type="function">
    <text evidence="6">Forms membrane-associated dynamic filaments that are essential for cell shape determination. Acts by regulating cell wall synthesis and cell elongation, and thus cell shape. A feedback loop between cell geometry and MreB localization may maintain elongated cell shape by targeting cell wall growth to regions of negative cell wall curvature.</text>
</comment>
<dbReference type="InterPro" id="IPR043129">
    <property type="entry name" value="ATPase_NBD"/>
</dbReference>
<dbReference type="SUPFAM" id="SSF53067">
    <property type="entry name" value="Actin-like ATPase domain"/>
    <property type="match status" value="2"/>
</dbReference>
<evidence type="ECO:0000313" key="8">
    <source>
        <dbReference type="Proteomes" id="UP000177954"/>
    </source>
</evidence>
<dbReference type="STRING" id="1802129.A3J04_04120"/>
<keyword evidence="4 6" id="KW-0133">Cell shape</keyword>
<dbReference type="Pfam" id="PF06723">
    <property type="entry name" value="MreB_Mbl"/>
    <property type="match status" value="1"/>
</dbReference>
<dbReference type="InterPro" id="IPR056546">
    <property type="entry name" value="MreB_MamK-like"/>
</dbReference>
<proteinExistence type="inferred from homology"/>
<comment type="similarity">
    <text evidence="5 6">Belongs to the FtsA/MreB family.</text>
</comment>